<dbReference type="Pfam" id="PF01136">
    <property type="entry name" value="Peptidase_U32"/>
    <property type="match status" value="1"/>
</dbReference>
<proteinExistence type="inferred from homology"/>
<comment type="caution">
    <text evidence="4">The sequence shown here is derived from an EMBL/GenBank/DDBJ whole genome shotgun (WGS) entry which is preliminary data.</text>
</comment>
<name>A0A2N1IZV7_9BACT</name>
<keyword evidence="5" id="KW-1185">Reference proteome</keyword>
<dbReference type="OrthoDB" id="9807498at2"/>
<comment type="similarity">
    <text evidence="3">Belongs to the peptidase U32 family.</text>
</comment>
<dbReference type="AlphaFoldDB" id="A0A2N1IZV7"/>
<keyword evidence="2" id="KW-0378">Hydrolase</keyword>
<protein>
    <submittedName>
        <fullName evidence="4">Collagenase-like protease</fullName>
    </submittedName>
</protein>
<dbReference type="GO" id="GO:0008233">
    <property type="term" value="F:peptidase activity"/>
    <property type="evidence" value="ECO:0007669"/>
    <property type="project" value="UniProtKB-KW"/>
</dbReference>
<dbReference type="RefSeq" id="WP_101185833.1">
    <property type="nucleotide sequence ID" value="NZ_CP031218.1"/>
</dbReference>
<evidence type="ECO:0000256" key="3">
    <source>
        <dbReference type="ARBA" id="ARBA00038374"/>
    </source>
</evidence>
<sequence length="431" mass="48744">MKKNDIELLSPAGNLEKLKIAIAYGADAVYGGVSHFSLRIRAGKEFSFETFKEGIDYAHARGKKVYATINGFPFNSQIELLKKHIIKMAELEPDAFIVAAPGVVKLCKELAPQIPIHLSTQANVLNYLDAQVFWDMGVKRIIAAREISLKDVKEIKKHLPEMEIEIFVHGSMCFAYSGRCLVSAVQMGRVPNRGSCANDCRFEYTLYAANEDHSTLFRLEEEPGVGTYIFNSKDMNLVSHMQEILDSGSVDSVKIEGRTKSPYYAAVTAHAYREAIDDYFENSFDANKYQKELHTTKNRGFTDAYLIHRPFDKSDTQNHEYALSKGSYEVSGLVTEDEKHFMCKYKTYPGDEIEIFAPIGAKISECDNEIGKIYKKDDGKYYVSFKKILTDTNKELDSVHSGNTNKIQLPSSLPYLTMLRVKNEEEELCSK</sequence>
<dbReference type="PANTHER" id="PTHR30217:SF6">
    <property type="entry name" value="TRNA HYDROXYLATION PROTEIN P"/>
    <property type="match status" value="1"/>
</dbReference>
<dbReference type="InterPro" id="IPR051454">
    <property type="entry name" value="RNA/ubiquinone_mod_enzymes"/>
</dbReference>
<dbReference type="InterPro" id="IPR001539">
    <property type="entry name" value="Peptidase_U32"/>
</dbReference>
<reference evidence="4 5" key="1">
    <citation type="submission" date="2017-09" db="EMBL/GenBank/DDBJ databases">
        <title>Genomics of the genus Arcobacter.</title>
        <authorList>
            <person name="Perez-Cataluna A."/>
            <person name="Figueras M.J."/>
            <person name="Salas-Masso N."/>
        </authorList>
    </citation>
    <scope>NUCLEOTIDE SEQUENCE [LARGE SCALE GENOMIC DNA]</scope>
    <source>
        <strain evidence="4 5">DSM 18005</strain>
    </source>
</reference>
<dbReference type="EMBL" id="NXIF01000054">
    <property type="protein sequence ID" value="PKI79835.1"/>
    <property type="molecule type" value="Genomic_DNA"/>
</dbReference>
<keyword evidence="1 4" id="KW-0645">Protease</keyword>
<evidence type="ECO:0000256" key="1">
    <source>
        <dbReference type="ARBA" id="ARBA00022670"/>
    </source>
</evidence>
<organism evidence="4 5">
    <name type="scientific">Malaciobacter halophilus</name>
    <dbReference type="NCBI Taxonomy" id="197482"/>
    <lineage>
        <taxon>Bacteria</taxon>
        <taxon>Pseudomonadati</taxon>
        <taxon>Campylobacterota</taxon>
        <taxon>Epsilonproteobacteria</taxon>
        <taxon>Campylobacterales</taxon>
        <taxon>Arcobacteraceae</taxon>
        <taxon>Malaciobacter</taxon>
    </lineage>
</organism>
<evidence type="ECO:0000313" key="5">
    <source>
        <dbReference type="Proteomes" id="UP000233248"/>
    </source>
</evidence>
<dbReference type="GO" id="GO:0006508">
    <property type="term" value="P:proteolysis"/>
    <property type="evidence" value="ECO:0007669"/>
    <property type="project" value="UniProtKB-KW"/>
</dbReference>
<dbReference type="KEGG" id="ahs:AHALO_2174"/>
<dbReference type="Proteomes" id="UP000233248">
    <property type="component" value="Unassembled WGS sequence"/>
</dbReference>
<evidence type="ECO:0000256" key="2">
    <source>
        <dbReference type="ARBA" id="ARBA00022801"/>
    </source>
</evidence>
<evidence type="ECO:0000313" key="4">
    <source>
        <dbReference type="EMBL" id="PKI79835.1"/>
    </source>
</evidence>
<gene>
    <name evidence="4" type="ORF">CP960_12555</name>
</gene>
<dbReference type="PANTHER" id="PTHR30217">
    <property type="entry name" value="PEPTIDASE U32 FAMILY"/>
    <property type="match status" value="1"/>
</dbReference>
<accession>A0A2N1IZV7</accession>
<dbReference type="PROSITE" id="PS01276">
    <property type="entry name" value="PEPTIDASE_U32"/>
    <property type="match status" value="1"/>
</dbReference>